<evidence type="ECO:0000313" key="15">
    <source>
        <dbReference type="Proteomes" id="UP000799772"/>
    </source>
</evidence>
<accession>A0A9P4IKD6</accession>
<dbReference type="CDD" id="cd08761">
    <property type="entry name" value="Cyt_b561_CYB561D2_like"/>
    <property type="match status" value="1"/>
</dbReference>
<feature type="domain" description="Cytochrome b561" evidence="13">
    <location>
        <begin position="37"/>
        <end position="235"/>
    </location>
</feature>
<gene>
    <name evidence="14" type="ORF">NA57DRAFT_53539</name>
</gene>
<sequence>MASATGIPENVPGMGEEEPLLGRAGDASQQEGKPLPYNLILGTAVVAQAGVWILAAVVWGAVFSHDVIFFSAHPLLNSAGLLLLTQGLLILQPTHTAEQKKRGTYAHLILNDLALSCLIAGLVIIEINKFGHGGIHFESPHAILGIITYVFLLVQATVGFTMYFVPQIYGGVDNAKAIWKYHRMSGYVVLTIGLATVCAATQTFYSKTFLGIQLWAVIVCSILVLAGVLPRIKKQKLGF</sequence>
<dbReference type="SMART" id="SM00665">
    <property type="entry name" value="B561"/>
    <property type="match status" value="1"/>
</dbReference>
<dbReference type="InterPro" id="IPR006593">
    <property type="entry name" value="Cyt_b561/ferric_Rdtase_TM"/>
</dbReference>
<feature type="transmembrane region" description="Helical" evidence="12">
    <location>
        <begin position="39"/>
        <end position="62"/>
    </location>
</feature>
<evidence type="ECO:0000256" key="12">
    <source>
        <dbReference type="SAM" id="Phobius"/>
    </source>
</evidence>
<evidence type="ECO:0000256" key="9">
    <source>
        <dbReference type="ARBA" id="ARBA00023004"/>
    </source>
</evidence>
<feature type="transmembrane region" description="Helical" evidence="12">
    <location>
        <begin position="186"/>
        <end position="205"/>
    </location>
</feature>
<dbReference type="Pfam" id="PF03188">
    <property type="entry name" value="Cytochrom_B561"/>
    <property type="match status" value="1"/>
</dbReference>
<comment type="caution">
    <text evidence="14">The sequence shown here is derived from an EMBL/GenBank/DDBJ whole genome shotgun (WGS) entry which is preliminary data.</text>
</comment>
<keyword evidence="4" id="KW-0349">Heme</keyword>
<dbReference type="Proteomes" id="UP000799772">
    <property type="component" value="Unassembled WGS sequence"/>
</dbReference>
<evidence type="ECO:0000313" key="14">
    <source>
        <dbReference type="EMBL" id="KAF2101583.1"/>
    </source>
</evidence>
<comment type="cofactor">
    <cofactor evidence="1">
        <name>heme b</name>
        <dbReference type="ChEBI" id="CHEBI:60344"/>
    </cofactor>
</comment>
<evidence type="ECO:0000256" key="11">
    <source>
        <dbReference type="SAM" id="MobiDB-lite"/>
    </source>
</evidence>
<keyword evidence="7" id="KW-0249">Electron transport</keyword>
<dbReference type="OrthoDB" id="432881at2759"/>
<feature type="transmembrane region" description="Helical" evidence="12">
    <location>
        <begin position="103"/>
        <end position="125"/>
    </location>
</feature>
<keyword evidence="5 12" id="KW-0812">Transmembrane</keyword>
<dbReference type="EMBL" id="ML978123">
    <property type="protein sequence ID" value="KAF2101583.1"/>
    <property type="molecule type" value="Genomic_DNA"/>
</dbReference>
<feature type="region of interest" description="Disordered" evidence="11">
    <location>
        <begin position="1"/>
        <end position="28"/>
    </location>
</feature>
<dbReference type="GO" id="GO:0046872">
    <property type="term" value="F:metal ion binding"/>
    <property type="evidence" value="ECO:0007669"/>
    <property type="project" value="UniProtKB-KW"/>
</dbReference>
<evidence type="ECO:0000256" key="3">
    <source>
        <dbReference type="ARBA" id="ARBA00022448"/>
    </source>
</evidence>
<keyword evidence="15" id="KW-1185">Reference proteome</keyword>
<dbReference type="Gene3D" id="1.20.120.1770">
    <property type="match status" value="1"/>
</dbReference>
<dbReference type="AlphaFoldDB" id="A0A9P4IKD6"/>
<keyword evidence="10 12" id="KW-0472">Membrane</keyword>
<dbReference type="PROSITE" id="PS50939">
    <property type="entry name" value="CYTOCHROME_B561"/>
    <property type="match status" value="1"/>
</dbReference>
<evidence type="ECO:0000256" key="1">
    <source>
        <dbReference type="ARBA" id="ARBA00001970"/>
    </source>
</evidence>
<reference evidence="14" key="1">
    <citation type="journal article" date="2020" name="Stud. Mycol.">
        <title>101 Dothideomycetes genomes: a test case for predicting lifestyles and emergence of pathogens.</title>
        <authorList>
            <person name="Haridas S."/>
            <person name="Albert R."/>
            <person name="Binder M."/>
            <person name="Bloem J."/>
            <person name="Labutti K."/>
            <person name="Salamov A."/>
            <person name="Andreopoulos B."/>
            <person name="Baker S."/>
            <person name="Barry K."/>
            <person name="Bills G."/>
            <person name="Bluhm B."/>
            <person name="Cannon C."/>
            <person name="Castanera R."/>
            <person name="Culley D."/>
            <person name="Daum C."/>
            <person name="Ezra D."/>
            <person name="Gonzalez J."/>
            <person name="Henrissat B."/>
            <person name="Kuo A."/>
            <person name="Liang C."/>
            <person name="Lipzen A."/>
            <person name="Lutzoni F."/>
            <person name="Magnuson J."/>
            <person name="Mondo S."/>
            <person name="Nolan M."/>
            <person name="Ohm R."/>
            <person name="Pangilinan J."/>
            <person name="Park H.-J."/>
            <person name="Ramirez L."/>
            <person name="Alfaro M."/>
            <person name="Sun H."/>
            <person name="Tritt A."/>
            <person name="Yoshinaga Y."/>
            <person name="Zwiers L.-H."/>
            <person name="Turgeon B."/>
            <person name="Goodwin S."/>
            <person name="Spatafora J."/>
            <person name="Crous P."/>
            <person name="Grigoriev I."/>
        </authorList>
    </citation>
    <scope>NUCLEOTIDE SEQUENCE</scope>
    <source>
        <strain evidence="14">CBS 133067</strain>
    </source>
</reference>
<evidence type="ECO:0000256" key="10">
    <source>
        <dbReference type="ARBA" id="ARBA00023136"/>
    </source>
</evidence>
<dbReference type="GO" id="GO:0140575">
    <property type="term" value="F:transmembrane monodehydroascorbate reductase activity"/>
    <property type="evidence" value="ECO:0007669"/>
    <property type="project" value="InterPro"/>
</dbReference>
<proteinExistence type="predicted"/>
<feature type="transmembrane region" description="Helical" evidence="12">
    <location>
        <begin position="68"/>
        <end position="91"/>
    </location>
</feature>
<keyword evidence="3" id="KW-0813">Transport</keyword>
<evidence type="ECO:0000259" key="13">
    <source>
        <dbReference type="PROSITE" id="PS50939"/>
    </source>
</evidence>
<keyword evidence="8 12" id="KW-1133">Transmembrane helix</keyword>
<evidence type="ECO:0000256" key="2">
    <source>
        <dbReference type="ARBA" id="ARBA00004141"/>
    </source>
</evidence>
<dbReference type="PANTHER" id="PTHR15422">
    <property type="entry name" value="OS05G0565100 PROTEIN"/>
    <property type="match status" value="1"/>
</dbReference>
<evidence type="ECO:0000256" key="6">
    <source>
        <dbReference type="ARBA" id="ARBA00022723"/>
    </source>
</evidence>
<keyword evidence="6" id="KW-0479">Metal-binding</keyword>
<dbReference type="PANTHER" id="PTHR15422:SF45">
    <property type="entry name" value="CYTOCHROME B561 DOMAIN-CONTAINING PROTEIN"/>
    <property type="match status" value="1"/>
</dbReference>
<comment type="subcellular location">
    <subcellularLocation>
        <location evidence="2">Membrane</location>
        <topology evidence="2">Multi-pass membrane protein</topology>
    </subcellularLocation>
</comment>
<evidence type="ECO:0000256" key="4">
    <source>
        <dbReference type="ARBA" id="ARBA00022617"/>
    </source>
</evidence>
<feature type="transmembrane region" description="Helical" evidence="12">
    <location>
        <begin position="145"/>
        <end position="165"/>
    </location>
</feature>
<name>A0A9P4IKD6_9PEZI</name>
<evidence type="ECO:0000256" key="5">
    <source>
        <dbReference type="ARBA" id="ARBA00022692"/>
    </source>
</evidence>
<evidence type="ECO:0000256" key="7">
    <source>
        <dbReference type="ARBA" id="ARBA00022982"/>
    </source>
</evidence>
<keyword evidence="9" id="KW-0408">Iron</keyword>
<organism evidence="14 15">
    <name type="scientific">Rhizodiscina lignyota</name>
    <dbReference type="NCBI Taxonomy" id="1504668"/>
    <lineage>
        <taxon>Eukaryota</taxon>
        <taxon>Fungi</taxon>
        <taxon>Dikarya</taxon>
        <taxon>Ascomycota</taxon>
        <taxon>Pezizomycotina</taxon>
        <taxon>Dothideomycetes</taxon>
        <taxon>Pleosporomycetidae</taxon>
        <taxon>Aulographales</taxon>
        <taxon>Rhizodiscinaceae</taxon>
        <taxon>Rhizodiscina</taxon>
    </lineage>
</organism>
<evidence type="ECO:0000256" key="8">
    <source>
        <dbReference type="ARBA" id="ARBA00022989"/>
    </source>
</evidence>
<feature type="transmembrane region" description="Helical" evidence="12">
    <location>
        <begin position="211"/>
        <end position="229"/>
    </location>
</feature>
<dbReference type="GO" id="GO:0016020">
    <property type="term" value="C:membrane"/>
    <property type="evidence" value="ECO:0007669"/>
    <property type="project" value="UniProtKB-SubCell"/>
</dbReference>
<dbReference type="InterPro" id="IPR045150">
    <property type="entry name" value="CYB561D1/2"/>
</dbReference>
<protein>
    <recommendedName>
        <fullName evidence="13">Cytochrome b561 domain-containing protein</fullName>
    </recommendedName>
</protein>